<dbReference type="RefSeq" id="WP_009820998.1">
    <property type="nucleotide sequence ID" value="NZ_JAJGNP010000020.1"/>
</dbReference>
<reference evidence="1 2" key="1">
    <citation type="submission" date="2021-10" db="EMBL/GenBank/DDBJ databases">
        <title>The diversity and Nitrogen Metabolism of Culturable Nitrate-Utilizing Bacteria Within the Oxygen Minimum Zone of the Changjiang (Yangtze River)Estuary.</title>
        <authorList>
            <person name="Zhang D."/>
            <person name="Zheng J."/>
            <person name="Liu S."/>
            <person name="He W."/>
        </authorList>
    </citation>
    <scope>NUCLEOTIDE SEQUENCE [LARGE SCALE GENOMIC DNA]</scope>
    <source>
        <strain evidence="1 2">FXH275-2</strain>
    </source>
</reference>
<protein>
    <submittedName>
        <fullName evidence="1">Uncharacterized protein</fullName>
    </submittedName>
</protein>
<accession>A0ABS8H7F6</accession>
<organism evidence="1 2">
    <name type="scientific">Sphingobium soli</name>
    <dbReference type="NCBI Taxonomy" id="1591116"/>
    <lineage>
        <taxon>Bacteria</taxon>
        <taxon>Pseudomonadati</taxon>
        <taxon>Pseudomonadota</taxon>
        <taxon>Alphaproteobacteria</taxon>
        <taxon>Sphingomonadales</taxon>
        <taxon>Sphingomonadaceae</taxon>
        <taxon>Sphingobium</taxon>
    </lineage>
</organism>
<proteinExistence type="predicted"/>
<gene>
    <name evidence="1" type="ORF">LL253_17430</name>
</gene>
<keyword evidence="2" id="KW-1185">Reference proteome</keyword>
<evidence type="ECO:0000313" key="2">
    <source>
        <dbReference type="Proteomes" id="UP001198830"/>
    </source>
</evidence>
<comment type="caution">
    <text evidence="1">The sequence shown here is derived from an EMBL/GenBank/DDBJ whole genome shotgun (WGS) entry which is preliminary data.</text>
</comment>
<evidence type="ECO:0000313" key="1">
    <source>
        <dbReference type="EMBL" id="MCC4234457.1"/>
    </source>
</evidence>
<dbReference type="Proteomes" id="UP001198830">
    <property type="component" value="Unassembled WGS sequence"/>
</dbReference>
<name>A0ABS8H7F6_9SPHN</name>
<sequence length="80" mass="8530">MSRAINVKGTPEAVTALCASHALRISVIEPLQSGGVRVVMLDPREADTLRGLMKGKLIQGEVVRSASHVARQLPAATSRR</sequence>
<dbReference type="EMBL" id="JAJGNP010000020">
    <property type="protein sequence ID" value="MCC4234457.1"/>
    <property type="molecule type" value="Genomic_DNA"/>
</dbReference>